<organism evidence="1 2">
    <name type="scientific">Hymenobacter metallicola</name>
    <dbReference type="NCBI Taxonomy" id="2563114"/>
    <lineage>
        <taxon>Bacteria</taxon>
        <taxon>Pseudomonadati</taxon>
        <taxon>Bacteroidota</taxon>
        <taxon>Cytophagia</taxon>
        <taxon>Cytophagales</taxon>
        <taxon>Hymenobacteraceae</taxon>
        <taxon>Hymenobacter</taxon>
    </lineage>
</organism>
<evidence type="ECO:0000313" key="2">
    <source>
        <dbReference type="Proteomes" id="UP000298471"/>
    </source>
</evidence>
<dbReference type="RefSeq" id="WP_135399324.1">
    <property type="nucleotide sequence ID" value="NZ_SRMB01000009.1"/>
</dbReference>
<keyword evidence="2" id="KW-1185">Reference proteome</keyword>
<gene>
    <name evidence="1" type="ORF">E5K02_25305</name>
</gene>
<sequence length="103" mass="11994">MHDLQRVRSWVEAGKQVGKSFTFVRNGVTYRSSVAVQKWKDGYKLYVDEIEEEYLQAEVYEREQVIFKCSLSELEVLIKDTTSLTIEQLAPLKGQKLFNPAFD</sequence>
<protein>
    <submittedName>
        <fullName evidence="1">Uncharacterized protein</fullName>
    </submittedName>
</protein>
<comment type="caution">
    <text evidence="1">The sequence shown here is derived from an EMBL/GenBank/DDBJ whole genome shotgun (WGS) entry which is preliminary data.</text>
</comment>
<name>A0A4Z0PVB9_9BACT</name>
<dbReference type="OrthoDB" id="5521206at2"/>
<accession>A0A4Z0PVB9</accession>
<proteinExistence type="predicted"/>
<dbReference type="AlphaFoldDB" id="A0A4Z0PVB9"/>
<reference evidence="1 2" key="1">
    <citation type="submission" date="2019-04" db="EMBL/GenBank/DDBJ databases">
        <authorList>
            <person name="Feng G."/>
            <person name="Zhang J."/>
            <person name="Zhu H."/>
        </authorList>
    </citation>
    <scope>NUCLEOTIDE SEQUENCE [LARGE SCALE GENOMIC DNA]</scope>
    <source>
        <strain evidence="1 2">9PBR-1</strain>
    </source>
</reference>
<dbReference type="Proteomes" id="UP000298471">
    <property type="component" value="Unassembled WGS sequence"/>
</dbReference>
<evidence type="ECO:0000313" key="1">
    <source>
        <dbReference type="EMBL" id="TGE20921.1"/>
    </source>
</evidence>
<dbReference type="EMBL" id="SRMB01000009">
    <property type="protein sequence ID" value="TGE20921.1"/>
    <property type="molecule type" value="Genomic_DNA"/>
</dbReference>